<reference evidence="1 3" key="1">
    <citation type="submission" date="2018-01" db="EMBL/GenBank/DDBJ databases">
        <title>Successful Treatment of Persistent Burkholderia cepacia Bacteremia with Ceftazidime-Avibactam.</title>
        <authorList>
            <person name="Tamma P."/>
            <person name="Fan Y."/>
            <person name="Bergman Y."/>
            <person name="Sick-Samuels A."/>
            <person name="Hsu A."/>
            <person name="Timp W."/>
            <person name="Simner P."/>
        </authorList>
    </citation>
    <scope>NUCLEOTIDE SEQUENCE [LARGE SCALE GENOMIC DNA]</scope>
    <source>
        <strain evidence="1 3">170816</strain>
    </source>
</reference>
<reference evidence="2 4" key="2">
    <citation type="submission" date="2021-12" db="EMBL/GenBank/DDBJ databases">
        <title>Genomic and phenotypic characterization of three Burkholderia contaminans isolates recovered from different sources.</title>
        <authorList>
            <person name="Lopez De Volder A."/>
            <person name="Fan Y."/>
            <person name="Nunvar J."/>
            <person name="Herrera T."/>
            <person name="Timp W."/>
            <person name="Degrossi J."/>
        </authorList>
    </citation>
    <scope>NUCLEOTIDE SEQUENCE [LARGE SCALE GENOMIC DNA]</scope>
    <source>
        <strain evidence="2 4">LMG 23361</strain>
        <plasmid evidence="2 4">unnamed2</plasmid>
    </source>
</reference>
<gene>
    <name evidence="1" type="ORF">C3743_39290</name>
    <name evidence="2" type="ORF">LXE91_41720</name>
</gene>
<accession>A0A2S5DN04</accession>
<dbReference type="EMBL" id="CP090644">
    <property type="protein sequence ID" value="WFN23747.1"/>
    <property type="molecule type" value="Genomic_DNA"/>
</dbReference>
<dbReference type="AlphaFoldDB" id="A0A2S5DN04"/>
<dbReference type="RefSeq" id="WP_105749968.1">
    <property type="nucleotide sequence ID" value="NZ_JAIMCE010000021.1"/>
</dbReference>
<dbReference type="NCBIfam" id="TIGR01643">
    <property type="entry name" value="YD_repeat_2x"/>
    <property type="match status" value="1"/>
</dbReference>
<dbReference type="InterPro" id="IPR006530">
    <property type="entry name" value="YD"/>
</dbReference>
<evidence type="ECO:0000313" key="2">
    <source>
        <dbReference type="EMBL" id="WFN23747.1"/>
    </source>
</evidence>
<dbReference type="InterPro" id="IPR031325">
    <property type="entry name" value="RHS_repeat"/>
</dbReference>
<evidence type="ECO:0000313" key="4">
    <source>
        <dbReference type="Proteomes" id="UP001220209"/>
    </source>
</evidence>
<sequence>MHRFIRGTIALALVVVSAIATSGSITYTYDPLGRLTKAVFNNGSTTTTVTYNYDAAGNRTSVSTTSP</sequence>
<dbReference type="Pfam" id="PF05593">
    <property type="entry name" value="RHS_repeat"/>
    <property type="match status" value="1"/>
</dbReference>
<geneLocation type="plasmid" evidence="2 4">
    <name>unnamed2</name>
</geneLocation>
<organism evidence="1 3">
    <name type="scientific">Burkholderia contaminans</name>
    <dbReference type="NCBI Taxonomy" id="488447"/>
    <lineage>
        <taxon>Bacteria</taxon>
        <taxon>Pseudomonadati</taxon>
        <taxon>Pseudomonadota</taxon>
        <taxon>Betaproteobacteria</taxon>
        <taxon>Burkholderiales</taxon>
        <taxon>Burkholderiaceae</taxon>
        <taxon>Burkholderia</taxon>
        <taxon>Burkholderia cepacia complex</taxon>
    </lineage>
</organism>
<protein>
    <submittedName>
        <fullName evidence="2">RHS repeat protein</fullName>
    </submittedName>
</protein>
<dbReference type="EMBL" id="PQVP01000004">
    <property type="protein sequence ID" value="POZ80474.1"/>
    <property type="molecule type" value="Genomic_DNA"/>
</dbReference>
<name>A0A2S5DN04_9BURK</name>
<dbReference type="Proteomes" id="UP000238655">
    <property type="component" value="Unassembled WGS sequence"/>
</dbReference>
<dbReference type="Gene3D" id="2.180.10.10">
    <property type="entry name" value="RHS repeat-associated core"/>
    <property type="match status" value="1"/>
</dbReference>
<dbReference type="Proteomes" id="UP001220209">
    <property type="component" value="Plasmid unnamed2"/>
</dbReference>
<proteinExistence type="predicted"/>
<evidence type="ECO:0000313" key="3">
    <source>
        <dbReference type="Proteomes" id="UP000238655"/>
    </source>
</evidence>
<evidence type="ECO:0000313" key="1">
    <source>
        <dbReference type="EMBL" id="POZ80474.1"/>
    </source>
</evidence>
<keyword evidence="2" id="KW-0614">Plasmid</keyword>